<gene>
    <name evidence="3" type="ORF">AVEN_157965_1</name>
</gene>
<dbReference type="PANTHER" id="PTHR37162">
    <property type="entry name" value="HAT FAMILY DIMERISATION DOMAINCONTAINING PROTEIN-RELATED"/>
    <property type="match status" value="1"/>
</dbReference>
<keyword evidence="4" id="KW-1185">Reference proteome</keyword>
<evidence type="ECO:0000259" key="2">
    <source>
        <dbReference type="Pfam" id="PF05699"/>
    </source>
</evidence>
<dbReference type="OrthoDB" id="6159421at2759"/>
<keyword evidence="1" id="KW-0175">Coiled coil</keyword>
<organism evidence="3 4">
    <name type="scientific">Araneus ventricosus</name>
    <name type="common">Orbweaver spider</name>
    <name type="synonym">Epeira ventricosa</name>
    <dbReference type="NCBI Taxonomy" id="182803"/>
    <lineage>
        <taxon>Eukaryota</taxon>
        <taxon>Metazoa</taxon>
        <taxon>Ecdysozoa</taxon>
        <taxon>Arthropoda</taxon>
        <taxon>Chelicerata</taxon>
        <taxon>Arachnida</taxon>
        <taxon>Araneae</taxon>
        <taxon>Araneomorphae</taxon>
        <taxon>Entelegynae</taxon>
        <taxon>Araneoidea</taxon>
        <taxon>Araneidae</taxon>
        <taxon>Araneus</taxon>
    </lineage>
</organism>
<dbReference type="EMBL" id="BGPR01008783">
    <property type="protein sequence ID" value="GBN36045.1"/>
    <property type="molecule type" value="Genomic_DNA"/>
</dbReference>
<sequence>MATIRKDIVNRTDEADIRAIDSGLKNPWRWDWLEKSVNGVYVREVIRKLRSCGVAYCLVCSKELIYGSRGFSALAKHMESRKHADAVEARQKNVPLPGAGGYNSDISYGLHPMFQGCLTASENSFSQQLVPLADRIANSEAMLLGFLAEKSLSFSLAADLLVLVKELSKDRKALNGIRMHRTSAAYKLRFGVARTFEQNLVNDLKREKFSLNIDESMSNNNEKIVTVLVNYLRNDKIVTEHLQSFSVPSVNSTLLFQGIVKLLEENNIPWHNLMSVLLDSCHVMRGKKSGLESRLREKCPHLLDIDGDSCHHAHNAAKLFCKPFGLHLESLFTDIHNDFKWSPDLRAALMEICEVLNIKYTMPQNYISFRWLSVYVVAQDFSRMISALTLFYFSFLSRSEKTNFLPVVINIYKLHNVTEAGKEFIHKMHSRLAEKNMTQAGKDRKSRIAEKLFENSLTTKLITNLLVSVLPLLQEYVKLFESGTPLIHKLHDKQFELIKSFLACFLKPEVLASLGDSTKKMMGLDIKKKCYHLPISSVFVGVKAKELIASAPKSQYDKIKSFRNNIMKAYVACSEALQKKMPIDNVFLKCVSSVDPMCRKNSLALELMKKLPQLVTNILLPKEKELFDLEVHKYHVDSLYTVNEGVSIDEWWVEVKKTGKYPLLSKMVCALLTCFHCPKVESSFSVMNNIISASSTRMNIPTFSAIQSIKYHLFAENKTSVAYFAKKDFLHEHVEKKLVENLRSSCRAYQDEKNKKMEQKQKQINKLHKQKEKLLSKEAARKLCANAAKKQRIRHKKKNILKIKDKTNDLPRHSRDNVVPTTMSGIKQIDTNEDCVKTLASTENKHAEDANTSFIEEKSIKERSTPKQGVKRVNGDLLPTKATQIKKRKETTSLTIKEMFQRVRNNNAK</sequence>
<dbReference type="Proteomes" id="UP000499080">
    <property type="component" value="Unassembled WGS sequence"/>
</dbReference>
<evidence type="ECO:0000313" key="3">
    <source>
        <dbReference type="EMBL" id="GBN36045.1"/>
    </source>
</evidence>
<feature type="domain" description="HAT C-terminal dimerisation" evidence="2">
    <location>
        <begin position="633"/>
        <end position="711"/>
    </location>
</feature>
<proteinExistence type="predicted"/>
<name>A0A4Y2N9I0_ARAVE</name>
<dbReference type="AlphaFoldDB" id="A0A4Y2N9I0"/>
<protein>
    <recommendedName>
        <fullName evidence="2">HAT C-terminal dimerisation domain-containing protein</fullName>
    </recommendedName>
</protein>
<evidence type="ECO:0000313" key="4">
    <source>
        <dbReference type="Proteomes" id="UP000499080"/>
    </source>
</evidence>
<dbReference type="GO" id="GO:0046983">
    <property type="term" value="F:protein dimerization activity"/>
    <property type="evidence" value="ECO:0007669"/>
    <property type="project" value="InterPro"/>
</dbReference>
<dbReference type="Pfam" id="PF05699">
    <property type="entry name" value="Dimer_Tnp_hAT"/>
    <property type="match status" value="1"/>
</dbReference>
<reference evidence="3 4" key="1">
    <citation type="journal article" date="2019" name="Sci. Rep.">
        <title>Orb-weaving spider Araneus ventricosus genome elucidates the spidroin gene catalogue.</title>
        <authorList>
            <person name="Kono N."/>
            <person name="Nakamura H."/>
            <person name="Ohtoshi R."/>
            <person name="Moran D.A.P."/>
            <person name="Shinohara A."/>
            <person name="Yoshida Y."/>
            <person name="Fujiwara M."/>
            <person name="Mori M."/>
            <person name="Tomita M."/>
            <person name="Arakawa K."/>
        </authorList>
    </citation>
    <scope>NUCLEOTIDE SEQUENCE [LARGE SCALE GENOMIC DNA]</scope>
</reference>
<accession>A0A4Y2N9I0</accession>
<feature type="coiled-coil region" evidence="1">
    <location>
        <begin position="739"/>
        <end position="777"/>
    </location>
</feature>
<dbReference type="SUPFAM" id="SSF53098">
    <property type="entry name" value="Ribonuclease H-like"/>
    <property type="match status" value="1"/>
</dbReference>
<evidence type="ECO:0000256" key="1">
    <source>
        <dbReference type="SAM" id="Coils"/>
    </source>
</evidence>
<comment type="caution">
    <text evidence="3">The sequence shown here is derived from an EMBL/GenBank/DDBJ whole genome shotgun (WGS) entry which is preliminary data.</text>
</comment>
<dbReference type="PANTHER" id="PTHR37162:SF1">
    <property type="entry name" value="BED-TYPE DOMAIN-CONTAINING PROTEIN"/>
    <property type="match status" value="1"/>
</dbReference>
<dbReference type="InterPro" id="IPR008906">
    <property type="entry name" value="HATC_C_dom"/>
</dbReference>
<dbReference type="InterPro" id="IPR012337">
    <property type="entry name" value="RNaseH-like_sf"/>
</dbReference>